<feature type="compositionally biased region" description="Polar residues" evidence="1">
    <location>
        <begin position="96"/>
        <end position="107"/>
    </location>
</feature>
<organism evidence="2">
    <name type="scientific">Halomonas sp. H10-59</name>
    <dbReference type="NCBI Taxonomy" id="2950874"/>
    <lineage>
        <taxon>Bacteria</taxon>
        <taxon>Pseudomonadati</taxon>
        <taxon>Pseudomonadota</taxon>
        <taxon>Gammaproteobacteria</taxon>
        <taxon>Oceanospirillales</taxon>
        <taxon>Halomonadaceae</taxon>
        <taxon>Halomonas</taxon>
    </lineage>
</organism>
<sequence>MKVVKINEPQQREACLARLCAEAYGHQAGIAPLVTFAGVIGVLFKQEAARLLALVDDQSRPIALALLVSDEAGTSMNVAQLTSLDPDAESAVDGGNKTSAESESQGEAQKPAGKGKLNPALRLVAELALRAPLRVDVVSDAQKAEFSAAGIQRWIKGPGELQIGLGPKHTATSLDNLPRTLTVDEASVVANFKQDKALFEDYKNRFVRGLESFPRTL</sequence>
<evidence type="ECO:0000313" key="2">
    <source>
        <dbReference type="EMBL" id="XBO73775.1"/>
    </source>
</evidence>
<gene>
    <name evidence="2" type="ORF">NFG57_13175</name>
</gene>
<accession>A0AAU7KPZ0</accession>
<protein>
    <submittedName>
        <fullName evidence="2">Uncharacterized protein</fullName>
    </submittedName>
</protein>
<dbReference type="RefSeq" id="WP_213229602.1">
    <property type="nucleotide sequence ID" value="NZ_CP098828.1"/>
</dbReference>
<name>A0AAU7KPZ0_9GAMM</name>
<reference evidence="2" key="1">
    <citation type="submission" date="2022-06" db="EMBL/GenBank/DDBJ databases">
        <title>A novel DMS-producing enzyme.</title>
        <authorList>
            <person name="Zhang Y."/>
        </authorList>
    </citation>
    <scope>NUCLEOTIDE SEQUENCE</scope>
    <source>
        <strain evidence="2">H10-59</strain>
    </source>
</reference>
<dbReference type="EMBL" id="CP098828">
    <property type="protein sequence ID" value="XBO73775.1"/>
    <property type="molecule type" value="Genomic_DNA"/>
</dbReference>
<proteinExistence type="predicted"/>
<dbReference type="AlphaFoldDB" id="A0AAU7KPZ0"/>
<evidence type="ECO:0000256" key="1">
    <source>
        <dbReference type="SAM" id="MobiDB-lite"/>
    </source>
</evidence>
<feature type="region of interest" description="Disordered" evidence="1">
    <location>
        <begin position="83"/>
        <end position="115"/>
    </location>
</feature>